<dbReference type="OrthoDB" id="26838at2759"/>
<dbReference type="PANTHER" id="PTHR43040">
    <property type="entry name" value="RIBONUCLEASE D"/>
    <property type="match status" value="1"/>
</dbReference>
<feature type="non-terminal residue" evidence="2">
    <location>
        <position position="232"/>
    </location>
</feature>
<accession>A0A318Z6X0</accession>
<organism evidence="2 3">
    <name type="scientific">Aspergillus saccharolyticus JOP 1030-1</name>
    <dbReference type="NCBI Taxonomy" id="1450539"/>
    <lineage>
        <taxon>Eukaryota</taxon>
        <taxon>Fungi</taxon>
        <taxon>Dikarya</taxon>
        <taxon>Ascomycota</taxon>
        <taxon>Pezizomycotina</taxon>
        <taxon>Eurotiomycetes</taxon>
        <taxon>Eurotiomycetidae</taxon>
        <taxon>Eurotiales</taxon>
        <taxon>Aspergillaceae</taxon>
        <taxon>Aspergillus</taxon>
        <taxon>Aspergillus subgen. Circumdati</taxon>
    </lineage>
</organism>
<protein>
    <recommendedName>
        <fullName evidence="1">3'-5' exonuclease domain-containing protein</fullName>
    </recommendedName>
</protein>
<dbReference type="SUPFAM" id="SSF53098">
    <property type="entry name" value="Ribonuclease H-like"/>
    <property type="match status" value="1"/>
</dbReference>
<evidence type="ECO:0000313" key="2">
    <source>
        <dbReference type="EMBL" id="PYH43071.1"/>
    </source>
</evidence>
<reference evidence="2 3" key="1">
    <citation type="submission" date="2016-12" db="EMBL/GenBank/DDBJ databases">
        <title>The genomes of Aspergillus section Nigri reveals drivers in fungal speciation.</title>
        <authorList>
            <consortium name="DOE Joint Genome Institute"/>
            <person name="Vesth T.C."/>
            <person name="Nybo J."/>
            <person name="Theobald S."/>
            <person name="Brandl J."/>
            <person name="Frisvad J.C."/>
            <person name="Nielsen K.F."/>
            <person name="Lyhne E.K."/>
            <person name="Kogle M.E."/>
            <person name="Kuo A."/>
            <person name="Riley R."/>
            <person name="Clum A."/>
            <person name="Nolan M."/>
            <person name="Lipzen A."/>
            <person name="Salamov A."/>
            <person name="Henrissat B."/>
            <person name="Wiebenga A."/>
            <person name="De Vries R.P."/>
            <person name="Grigoriev I.V."/>
            <person name="Mortensen U.H."/>
            <person name="Andersen M.R."/>
            <person name="Baker S.E."/>
        </authorList>
    </citation>
    <scope>NUCLEOTIDE SEQUENCE [LARGE SCALE GENOMIC DNA]</scope>
    <source>
        <strain evidence="2 3">JOP 1030-1</strain>
    </source>
</reference>
<evidence type="ECO:0000313" key="3">
    <source>
        <dbReference type="Proteomes" id="UP000248349"/>
    </source>
</evidence>
<dbReference type="Gene3D" id="3.30.420.10">
    <property type="entry name" value="Ribonuclease H-like superfamily/Ribonuclease H"/>
    <property type="match status" value="1"/>
</dbReference>
<dbReference type="PANTHER" id="PTHR43040:SF1">
    <property type="entry name" value="RIBONUCLEASE D"/>
    <property type="match status" value="1"/>
</dbReference>
<dbReference type="SMART" id="SM00474">
    <property type="entry name" value="35EXOc"/>
    <property type="match status" value="1"/>
</dbReference>
<evidence type="ECO:0000259" key="1">
    <source>
        <dbReference type="SMART" id="SM00474"/>
    </source>
</evidence>
<feature type="domain" description="3'-5' exonuclease" evidence="1">
    <location>
        <begin position="1"/>
        <end position="206"/>
    </location>
</feature>
<dbReference type="EMBL" id="KZ821246">
    <property type="protein sequence ID" value="PYH43071.1"/>
    <property type="molecule type" value="Genomic_DNA"/>
</dbReference>
<dbReference type="STRING" id="1450539.A0A318Z6X0"/>
<feature type="non-terminal residue" evidence="2">
    <location>
        <position position="1"/>
    </location>
</feature>
<dbReference type="InterPro" id="IPR002562">
    <property type="entry name" value="3'-5'_exonuclease_dom"/>
</dbReference>
<sequence>VTIVDTAAGVSELLDTILDHSAEPLYVDLEGQNLGRYGTITIVTIHLEGLNRTFVVDVYTLGKEAFSTSATTAPATTLKTIFESEAHTKVFFDLRNDSDALYMLHNVLLRGVEDVQLLKLAARGCRGCGYLPGLKACVEDSCELGLSLQQKAQWVTRKEAERKTFNAEGGDKGFTMRPLTPEAVAYCAGDVVLLPQLRREYLARLDGFWLWMVARETAARLEESQRDWYNPD</sequence>
<dbReference type="RefSeq" id="XP_025429053.1">
    <property type="nucleotide sequence ID" value="XM_025571368.1"/>
</dbReference>
<dbReference type="GeneID" id="37072596"/>
<dbReference type="Pfam" id="PF01612">
    <property type="entry name" value="DNA_pol_A_exo1"/>
    <property type="match status" value="1"/>
</dbReference>
<dbReference type="GO" id="GO:0003676">
    <property type="term" value="F:nucleic acid binding"/>
    <property type="evidence" value="ECO:0007669"/>
    <property type="project" value="InterPro"/>
</dbReference>
<dbReference type="GO" id="GO:0008408">
    <property type="term" value="F:3'-5' exonuclease activity"/>
    <property type="evidence" value="ECO:0007669"/>
    <property type="project" value="InterPro"/>
</dbReference>
<dbReference type="GO" id="GO:0006139">
    <property type="term" value="P:nucleobase-containing compound metabolic process"/>
    <property type="evidence" value="ECO:0007669"/>
    <property type="project" value="InterPro"/>
</dbReference>
<dbReference type="Proteomes" id="UP000248349">
    <property type="component" value="Unassembled WGS sequence"/>
</dbReference>
<keyword evidence="3" id="KW-1185">Reference proteome</keyword>
<gene>
    <name evidence="2" type="ORF">BP01DRAFT_268702</name>
</gene>
<dbReference type="AlphaFoldDB" id="A0A318Z6X0"/>
<name>A0A318Z6X0_9EURO</name>
<dbReference type="InterPro" id="IPR012337">
    <property type="entry name" value="RNaseH-like_sf"/>
</dbReference>
<dbReference type="InterPro" id="IPR036397">
    <property type="entry name" value="RNaseH_sf"/>
</dbReference>
<proteinExistence type="predicted"/>